<feature type="chain" id="PRO_5040718546" description="Lipoprotein" evidence="1">
    <location>
        <begin position="28"/>
        <end position="209"/>
    </location>
</feature>
<keyword evidence="3" id="KW-1185">Reference proteome</keyword>
<dbReference type="EMBL" id="JAPNKE010000002">
    <property type="protein sequence ID" value="MCY1005211.1"/>
    <property type="molecule type" value="Genomic_DNA"/>
</dbReference>
<dbReference type="RefSeq" id="WP_267766853.1">
    <property type="nucleotide sequence ID" value="NZ_JAPNKE010000002.1"/>
</dbReference>
<dbReference type="Gene3D" id="2.60.120.380">
    <property type="match status" value="1"/>
</dbReference>
<reference evidence="2" key="1">
    <citation type="submission" date="2022-11" db="EMBL/GenBank/DDBJ databases">
        <title>Minimal conservation of predation-associated metabolite biosynthetic gene clusters underscores biosynthetic potential of Myxococcota including descriptions for ten novel species: Archangium lansinium sp. nov., Myxococcus landrumus sp. nov., Nannocystis bai.</title>
        <authorList>
            <person name="Ahearne A."/>
            <person name="Stevens C."/>
            <person name="Phillips K."/>
        </authorList>
    </citation>
    <scope>NUCLEOTIDE SEQUENCE</scope>
    <source>
        <strain evidence="2">Na p29</strain>
    </source>
</reference>
<comment type="caution">
    <text evidence="2">The sequence shown here is derived from an EMBL/GenBank/DDBJ whole genome shotgun (WGS) entry which is preliminary data.</text>
</comment>
<evidence type="ECO:0000313" key="2">
    <source>
        <dbReference type="EMBL" id="MCY1005211.1"/>
    </source>
</evidence>
<feature type="signal peptide" evidence="1">
    <location>
        <begin position="1"/>
        <end position="27"/>
    </location>
</feature>
<dbReference type="Proteomes" id="UP001150924">
    <property type="component" value="Unassembled WGS sequence"/>
</dbReference>
<evidence type="ECO:0000256" key="1">
    <source>
        <dbReference type="SAM" id="SignalP"/>
    </source>
</evidence>
<protein>
    <recommendedName>
        <fullName evidence="4">Lipoprotein</fullName>
    </recommendedName>
</protein>
<name>A0A9X3ER48_9BACT</name>
<dbReference type="AlphaFoldDB" id="A0A9X3ER48"/>
<organism evidence="2 3">
    <name type="scientific">Nannocystis pusilla</name>
    <dbReference type="NCBI Taxonomy" id="889268"/>
    <lineage>
        <taxon>Bacteria</taxon>
        <taxon>Pseudomonadati</taxon>
        <taxon>Myxococcota</taxon>
        <taxon>Polyangia</taxon>
        <taxon>Nannocystales</taxon>
        <taxon>Nannocystaceae</taxon>
        <taxon>Nannocystis</taxon>
    </lineage>
</organism>
<evidence type="ECO:0008006" key="4">
    <source>
        <dbReference type="Google" id="ProtNLM"/>
    </source>
</evidence>
<gene>
    <name evidence="2" type="ORF">OV079_06420</name>
</gene>
<proteinExistence type="predicted"/>
<accession>A0A9X3ER48</accession>
<sequence length="209" mass="22156">MTTPVPTSAAARSTCLLRHVAILSALAACDLASRDGDDPGTSTAASTTGAAACPLNDAWEPNDEPDDPTDVAWSGVSEWSAYHEVTDAYLCPGEDDWYRFDVADLGYAVHYLYVRGLVDDAGLCGAACGEPVLAPGPEHAMTIEVYRADTHEPLTAQTADGGVLALGGYGDDYAGTLLVRVHSDTATAEYPYRLSVEIRNYEGEDECEC</sequence>
<keyword evidence="1" id="KW-0732">Signal</keyword>
<evidence type="ECO:0000313" key="3">
    <source>
        <dbReference type="Proteomes" id="UP001150924"/>
    </source>
</evidence>